<evidence type="ECO:0000313" key="8">
    <source>
        <dbReference type="Proteomes" id="UP001213623"/>
    </source>
</evidence>
<keyword evidence="3" id="KW-0256">Endoplasmic reticulum</keyword>
<evidence type="ECO:0000256" key="4">
    <source>
        <dbReference type="ARBA" id="ARBA00022989"/>
    </source>
</evidence>
<keyword evidence="5 6" id="KW-0472">Membrane</keyword>
<comment type="subcellular location">
    <subcellularLocation>
        <location evidence="1">Endoplasmic reticulum membrane</location>
        <topology evidence="1">Multi-pass membrane protein</topology>
    </subcellularLocation>
</comment>
<feature type="transmembrane region" description="Helical" evidence="6">
    <location>
        <begin position="153"/>
        <end position="174"/>
    </location>
</feature>
<evidence type="ECO:0000256" key="2">
    <source>
        <dbReference type="ARBA" id="ARBA00022692"/>
    </source>
</evidence>
<dbReference type="PANTHER" id="PTHR31394:SF1">
    <property type="entry name" value="TRANSMEMBRANE PROTEIN 199"/>
    <property type="match status" value="1"/>
</dbReference>
<evidence type="ECO:0000256" key="1">
    <source>
        <dbReference type="ARBA" id="ARBA00004477"/>
    </source>
</evidence>
<dbReference type="PANTHER" id="PTHR31394">
    <property type="entry name" value="TRANSMEMBRANE PROTEIN 199"/>
    <property type="match status" value="1"/>
</dbReference>
<dbReference type="Proteomes" id="UP001213623">
    <property type="component" value="Chromosome 4"/>
</dbReference>
<keyword evidence="2 6" id="KW-0812">Transmembrane</keyword>
<evidence type="ECO:0000256" key="5">
    <source>
        <dbReference type="ARBA" id="ARBA00023136"/>
    </source>
</evidence>
<dbReference type="EMBL" id="CP119895">
    <property type="protein sequence ID" value="WFD27541.1"/>
    <property type="molecule type" value="Genomic_DNA"/>
</dbReference>
<evidence type="ECO:0000313" key="7">
    <source>
        <dbReference type="EMBL" id="WFD27541.1"/>
    </source>
</evidence>
<organism evidence="7 8">
    <name type="scientific">Malassezia nana</name>
    <dbReference type="NCBI Taxonomy" id="180528"/>
    <lineage>
        <taxon>Eukaryota</taxon>
        <taxon>Fungi</taxon>
        <taxon>Dikarya</taxon>
        <taxon>Basidiomycota</taxon>
        <taxon>Ustilaginomycotina</taxon>
        <taxon>Malasseziomycetes</taxon>
        <taxon>Malasseziales</taxon>
        <taxon>Malasseziaceae</taxon>
        <taxon>Malassezia</taxon>
    </lineage>
</organism>
<dbReference type="InterPro" id="IPR021013">
    <property type="entry name" value="ATPase_Vma12"/>
</dbReference>
<gene>
    <name evidence="7" type="ORF">MNAN1_002539</name>
</gene>
<accession>A0AAF0ERN8</accession>
<dbReference type="GO" id="GO:0005789">
    <property type="term" value="C:endoplasmic reticulum membrane"/>
    <property type="evidence" value="ECO:0007669"/>
    <property type="project" value="UniProtKB-SubCell"/>
</dbReference>
<keyword evidence="8" id="KW-1185">Reference proteome</keyword>
<reference evidence="7" key="1">
    <citation type="submission" date="2023-03" db="EMBL/GenBank/DDBJ databases">
        <title>Mating type loci evolution in Malassezia.</title>
        <authorList>
            <person name="Coelho M.A."/>
        </authorList>
    </citation>
    <scope>NUCLEOTIDE SEQUENCE</scope>
    <source>
        <strain evidence="7">CBS 9557</strain>
    </source>
</reference>
<proteinExistence type="predicted"/>
<dbReference type="AlphaFoldDB" id="A0AAF0ERN8"/>
<dbReference type="Pfam" id="PF11712">
    <property type="entry name" value="Vma12"/>
    <property type="match status" value="1"/>
</dbReference>
<keyword evidence="4 6" id="KW-1133">Transmembrane helix</keyword>
<dbReference type="GO" id="GO:0070072">
    <property type="term" value="P:vacuolar proton-transporting V-type ATPase complex assembly"/>
    <property type="evidence" value="ECO:0007669"/>
    <property type="project" value="InterPro"/>
</dbReference>
<evidence type="ECO:0000256" key="3">
    <source>
        <dbReference type="ARBA" id="ARBA00022824"/>
    </source>
</evidence>
<sequence length="181" mass="19910">MPLLVVPGATAARLERLCAREDVPDSVRQAVQAQLMRIPLSGGMPADPALAAVDARVPHTLLVQVAQWAYVRDEPVYMLASLLQGARVVYVDILTQPKELDESLEAIRRAQEESEYERMTAPCVPPRATTLRPARTEAAREEHAAWREARSQIGAMINVVLSMGAVATAVWWGAHGHNTLW</sequence>
<name>A0AAF0ERN8_9BASI</name>
<protein>
    <submittedName>
        <fullName evidence="7">Uncharacterized protein</fullName>
    </submittedName>
</protein>
<evidence type="ECO:0000256" key="6">
    <source>
        <dbReference type="SAM" id="Phobius"/>
    </source>
</evidence>